<evidence type="ECO:0000256" key="1">
    <source>
        <dbReference type="SAM" id="Coils"/>
    </source>
</evidence>
<dbReference type="eggNOG" id="ENOG5032WNQ">
    <property type="taxonomic scope" value="Bacteria"/>
</dbReference>
<name>F6FQV3_ISOV2</name>
<evidence type="ECO:0000313" key="3">
    <source>
        <dbReference type="Proteomes" id="UP000009236"/>
    </source>
</evidence>
<gene>
    <name evidence="2" type="ordered locus">Isova_0104</name>
</gene>
<keyword evidence="3" id="KW-1185">Reference proteome</keyword>
<feature type="coiled-coil region" evidence="1">
    <location>
        <begin position="96"/>
        <end position="158"/>
    </location>
</feature>
<proteinExistence type="predicted"/>
<dbReference type="STRING" id="743718.Isova_0104"/>
<dbReference type="HOGENOM" id="CLU_762143_0_0_11"/>
<reference evidence="2 3" key="1">
    <citation type="submission" date="2011-05" db="EMBL/GenBank/DDBJ databases">
        <title>Complete sequence of Isoptericola variabilis 225.</title>
        <authorList>
            <consortium name="US DOE Joint Genome Institute"/>
            <person name="Lucas S."/>
            <person name="Han J."/>
            <person name="Lapidus A."/>
            <person name="Cheng J.-F."/>
            <person name="Goodwin L."/>
            <person name="Pitluck S."/>
            <person name="Peters L."/>
            <person name="Mikhailova N."/>
            <person name="Zeytun A."/>
            <person name="Han C."/>
            <person name="Tapia R."/>
            <person name="Land M."/>
            <person name="Hauser L."/>
            <person name="Kyrpides N."/>
            <person name="Ivanova N."/>
            <person name="Pagani I."/>
            <person name="Siebers A."/>
            <person name="Allgaier M."/>
            <person name="Thelen M."/>
            <person name="Hugenholtz P."/>
            <person name="Gladden J."/>
            <person name="Woyke T."/>
        </authorList>
    </citation>
    <scope>NUCLEOTIDE SEQUENCE [LARGE SCALE GENOMIC DNA]</scope>
    <source>
        <strain evidence="3">225</strain>
    </source>
</reference>
<evidence type="ECO:0000313" key="2">
    <source>
        <dbReference type="EMBL" id="AEG42918.1"/>
    </source>
</evidence>
<dbReference type="RefSeq" id="WP_013837313.1">
    <property type="nucleotide sequence ID" value="NC_015588.1"/>
</dbReference>
<dbReference type="EMBL" id="CP002810">
    <property type="protein sequence ID" value="AEG42918.1"/>
    <property type="molecule type" value="Genomic_DNA"/>
</dbReference>
<sequence>MAHYEHIGYDPVPGDHTVTSSLSAGLTGGHETLERVKFLLGSVDEGEWVGEAAIAFRSMLHDDFEPKVTEAEEAFRVAAGALDTWAGDLHTFRDEADRLDRELGTARAVLADAERSWYGMPDVARPDDDAPQQQWDAYEDHERARARAQENLADAQAAVDAVWVSIRELASRYDGAARRLLDRFDTAAAMAPDDPSWWDRAVDWMGDRWEDVTDLVADIGDYILEWAAEHAGFLNTLSNWLSIGSMILGFASLIPGPWSPALAALSVALGAASTLAGYLSAAGQAGSWSEGFTPGVVAGMVGTALGIGALGATFRATAAAATTAGRTAPTFAQFMNPLSPTGRAAAEVLPGFFTLAARGGSIDSVAEFGWRSVDVMFDQGTWFGTNPIGVLNMGWDVERDGESALLRTQAEKQGAL</sequence>
<protein>
    <submittedName>
        <fullName evidence="2">Uncharacterized protein</fullName>
    </submittedName>
</protein>
<dbReference type="Proteomes" id="UP000009236">
    <property type="component" value="Chromosome"/>
</dbReference>
<dbReference type="AlphaFoldDB" id="F6FQV3"/>
<keyword evidence="1" id="KW-0175">Coiled coil</keyword>
<dbReference type="KEGG" id="iva:Isova_0104"/>
<organism evidence="3">
    <name type="scientific">Isoptericola variabilis (strain 225)</name>
    <dbReference type="NCBI Taxonomy" id="743718"/>
    <lineage>
        <taxon>Bacteria</taxon>
        <taxon>Bacillati</taxon>
        <taxon>Actinomycetota</taxon>
        <taxon>Actinomycetes</taxon>
        <taxon>Micrococcales</taxon>
        <taxon>Promicromonosporaceae</taxon>
        <taxon>Isoptericola</taxon>
    </lineage>
</organism>
<accession>F6FQV3</accession>